<evidence type="ECO:0000256" key="1">
    <source>
        <dbReference type="ARBA" id="ARBA00007964"/>
    </source>
</evidence>
<dbReference type="InterPro" id="IPR046826">
    <property type="entry name" value="PDH_N"/>
</dbReference>
<keyword evidence="4" id="KW-0175">Coiled coil</keyword>
<evidence type="ECO:0000256" key="4">
    <source>
        <dbReference type="SAM" id="Coils"/>
    </source>
</evidence>
<feature type="domain" description="Prephenate/arogenate dehydrogenase" evidence="5">
    <location>
        <begin position="1"/>
        <end position="284"/>
    </location>
</feature>
<keyword evidence="7" id="KW-1185">Reference proteome</keyword>
<gene>
    <name evidence="6" type="ORF">G6R27_05050</name>
</gene>
<evidence type="ECO:0000313" key="7">
    <source>
        <dbReference type="Proteomes" id="UP001519418"/>
    </source>
</evidence>
<dbReference type="RefSeq" id="WP_213819976.1">
    <property type="nucleotide sequence ID" value="NZ_JAAMFI010000002.1"/>
</dbReference>
<accession>A0ABS5QR47</accession>
<comment type="pathway">
    <text evidence="3">Amino-acid biosynthesis.</text>
</comment>
<evidence type="ECO:0000256" key="3">
    <source>
        <dbReference type="ARBA" id="ARBA00029440"/>
    </source>
</evidence>
<dbReference type="EMBL" id="JAAMFI010000002">
    <property type="protein sequence ID" value="MBS9335392.1"/>
    <property type="molecule type" value="Genomic_DNA"/>
</dbReference>
<dbReference type="SUPFAM" id="SSF48179">
    <property type="entry name" value="6-phosphogluconate dehydrogenase C-terminal domain-like"/>
    <property type="match status" value="1"/>
</dbReference>
<organism evidence="6 7">
    <name type="scientific">Fructobacillus papyriferae</name>
    <dbReference type="NCBI Taxonomy" id="2713171"/>
    <lineage>
        <taxon>Bacteria</taxon>
        <taxon>Bacillati</taxon>
        <taxon>Bacillota</taxon>
        <taxon>Bacilli</taxon>
        <taxon>Lactobacillales</taxon>
        <taxon>Lactobacillaceae</taxon>
        <taxon>Fructobacillus</taxon>
    </lineage>
</organism>
<dbReference type="Proteomes" id="UP001519418">
    <property type="component" value="Unassembled WGS sequence"/>
</dbReference>
<name>A0ABS5QR47_9LACO</name>
<evidence type="ECO:0000259" key="5">
    <source>
        <dbReference type="PROSITE" id="PS51176"/>
    </source>
</evidence>
<dbReference type="Gene3D" id="1.10.3660.10">
    <property type="entry name" value="6-phosphogluconate dehydrogenase C-terminal like domain"/>
    <property type="match status" value="1"/>
</dbReference>
<comment type="similarity">
    <text evidence="1">Belongs to the prephenate/arogenate dehydrogenase family.</text>
</comment>
<dbReference type="InterPro" id="IPR046825">
    <property type="entry name" value="PDH_C"/>
</dbReference>
<dbReference type="InterPro" id="IPR003099">
    <property type="entry name" value="Prephen_DH"/>
</dbReference>
<comment type="caution">
    <text evidence="6">The sequence shown here is derived from an EMBL/GenBank/DDBJ whole genome shotgun (WGS) entry which is preliminary data.</text>
</comment>
<dbReference type="InterPro" id="IPR050812">
    <property type="entry name" value="Preph/Arog_dehydrog"/>
</dbReference>
<dbReference type="InterPro" id="IPR036291">
    <property type="entry name" value="NAD(P)-bd_dom_sf"/>
</dbReference>
<keyword evidence="2" id="KW-0560">Oxidoreductase</keyword>
<dbReference type="PANTHER" id="PTHR21363">
    <property type="entry name" value="PREPHENATE DEHYDROGENASE"/>
    <property type="match status" value="1"/>
</dbReference>
<sequence>MTTVFIDGLGLIGASLATFIKENNPNTRIVGNDLNPENLAYLQEQGLLDASCPFEDGAKEADVIILASPVAVICQRLKELADLPLKDGVLVSDVGSSKVQIEQSAQALIKKGVAFLAGHPMAGSHLTGAKNVDTNRLVNHSYFLIQENTSQEQMATFKELLSAANFDFRIVDAASHDQIVAASSHLPHMVAFALASTVNKAREASSVDWGKPAAGFLDATRIAKADATMWTSIFLSNPKQILSELDDFEQEIGRLKQAIQDKNADELFDDLKAAQAARLRMEKE</sequence>
<proteinExistence type="inferred from homology"/>
<dbReference type="Pfam" id="PF20463">
    <property type="entry name" value="PDH_C"/>
    <property type="match status" value="1"/>
</dbReference>
<dbReference type="PROSITE" id="PS51176">
    <property type="entry name" value="PDH_ADH"/>
    <property type="match status" value="1"/>
</dbReference>
<protein>
    <submittedName>
        <fullName evidence="6">Prephenate dehydrogenase/arogenate dehydrogenase family protein</fullName>
    </submittedName>
</protein>
<feature type="coiled-coil region" evidence="4">
    <location>
        <begin position="245"/>
        <end position="284"/>
    </location>
</feature>
<evidence type="ECO:0000256" key="2">
    <source>
        <dbReference type="ARBA" id="ARBA00023002"/>
    </source>
</evidence>
<reference evidence="6 7" key="1">
    <citation type="submission" date="2020-02" db="EMBL/GenBank/DDBJ databases">
        <title>Fructobacillus sp. isolated from paper mulberry of Taiwan.</title>
        <authorList>
            <person name="Lin S.-T."/>
        </authorList>
    </citation>
    <scope>NUCLEOTIDE SEQUENCE [LARGE SCALE GENOMIC DNA]</scope>
    <source>
        <strain evidence="6 7">M1-10</strain>
    </source>
</reference>
<evidence type="ECO:0000313" key="6">
    <source>
        <dbReference type="EMBL" id="MBS9335392.1"/>
    </source>
</evidence>
<dbReference type="Pfam" id="PF02153">
    <property type="entry name" value="PDH_N"/>
    <property type="match status" value="1"/>
</dbReference>
<dbReference type="InterPro" id="IPR008927">
    <property type="entry name" value="6-PGluconate_DH-like_C_sf"/>
</dbReference>
<dbReference type="PANTHER" id="PTHR21363:SF0">
    <property type="entry name" value="PREPHENATE DEHYDROGENASE [NADP(+)]"/>
    <property type="match status" value="1"/>
</dbReference>
<dbReference type="Gene3D" id="3.40.50.720">
    <property type="entry name" value="NAD(P)-binding Rossmann-like Domain"/>
    <property type="match status" value="1"/>
</dbReference>
<dbReference type="SUPFAM" id="SSF51735">
    <property type="entry name" value="NAD(P)-binding Rossmann-fold domains"/>
    <property type="match status" value="1"/>
</dbReference>